<name>A0A0L6VLG9_9BASI</name>
<dbReference type="EMBL" id="LAVV01004205">
    <property type="protein sequence ID" value="KNZ61618.1"/>
    <property type="molecule type" value="Genomic_DNA"/>
</dbReference>
<evidence type="ECO:0000313" key="2">
    <source>
        <dbReference type="Proteomes" id="UP000037035"/>
    </source>
</evidence>
<feature type="non-terminal residue" evidence="1">
    <location>
        <position position="150"/>
    </location>
</feature>
<protein>
    <submittedName>
        <fullName evidence="1">Uncharacterized protein</fullName>
    </submittedName>
</protein>
<dbReference type="VEuPathDB" id="FungiDB:VP01_13786g1"/>
<dbReference type="Proteomes" id="UP000037035">
    <property type="component" value="Unassembled WGS sequence"/>
</dbReference>
<dbReference type="AlphaFoldDB" id="A0A0L6VLG9"/>
<proteinExistence type="predicted"/>
<organism evidence="1 2">
    <name type="scientific">Puccinia sorghi</name>
    <dbReference type="NCBI Taxonomy" id="27349"/>
    <lineage>
        <taxon>Eukaryota</taxon>
        <taxon>Fungi</taxon>
        <taxon>Dikarya</taxon>
        <taxon>Basidiomycota</taxon>
        <taxon>Pucciniomycotina</taxon>
        <taxon>Pucciniomycetes</taxon>
        <taxon>Pucciniales</taxon>
        <taxon>Pucciniaceae</taxon>
        <taxon>Puccinia</taxon>
    </lineage>
</organism>
<reference evidence="1 2" key="1">
    <citation type="submission" date="2015-08" db="EMBL/GenBank/DDBJ databases">
        <title>Next Generation Sequencing and Analysis of the Genome of Puccinia sorghi L Schw, the Causal Agent of Maize Common Rust.</title>
        <authorList>
            <person name="Rochi L."/>
            <person name="Burguener G."/>
            <person name="Darino M."/>
            <person name="Turjanski A."/>
            <person name="Kreff E."/>
            <person name="Dieguez M.J."/>
            <person name="Sacco F."/>
        </authorList>
    </citation>
    <scope>NUCLEOTIDE SEQUENCE [LARGE SCALE GENOMIC DNA]</scope>
    <source>
        <strain evidence="1 2">RO10H11247</strain>
    </source>
</reference>
<feature type="non-terminal residue" evidence="1">
    <location>
        <position position="1"/>
    </location>
</feature>
<comment type="caution">
    <text evidence="1">The sequence shown here is derived from an EMBL/GenBank/DDBJ whole genome shotgun (WGS) entry which is preliminary data.</text>
</comment>
<evidence type="ECO:0000313" key="1">
    <source>
        <dbReference type="EMBL" id="KNZ61618.1"/>
    </source>
</evidence>
<sequence length="150" mass="16974">QLNANLNLSGIAHLPVHISNTKTDSMMQFFNNSFICWADQSWKKIIAIVKFYPFSTMDPSLKSQYQHLIAQTAYQNYNYSKGPQYAGKMYSSKVLKGQTDIASSKAYFLNKTTSLVNGSTWFPSIFDEVKKQHNSLGAPGLETKFKEDPD</sequence>
<accession>A0A0L6VLG9</accession>
<gene>
    <name evidence="1" type="ORF">VP01_13786g1</name>
</gene>
<keyword evidence="2" id="KW-1185">Reference proteome</keyword>